<keyword evidence="2" id="KW-1185">Reference proteome</keyword>
<dbReference type="Proteomes" id="UP001221142">
    <property type="component" value="Unassembled WGS sequence"/>
</dbReference>
<protein>
    <submittedName>
        <fullName evidence="1">Uncharacterized protein</fullName>
    </submittedName>
</protein>
<accession>A0AAD7BZV1</accession>
<sequence>MGPHDALFAQLPARELVRLMQTCRHDIHDLVHEICFNLTRLLSPFLGDHEQVVRFRQIQAETSALISGSVALQFLDRTTYPGSDLDIYVNRTCGDSVIHFILEIGDNFQPREQQDPDVFEQLLTAQSLLPRTASYPLRGIADILNFQKEDQKIQLILSESAPMEVILSFHSTCVMNLISHATAYALYPRATFITKQALKVSGTHASQEEGRRKYADRGWQMLSAPPVPASPEFDFDLLRWVGDRLTWTLPLAQVSPEPDLCPINSWWFDLSRMSSERLEHSALEYDYFVADPPSRAMRILNPSPWGRLPAGVFLDLQFLQALPRYRERR</sequence>
<gene>
    <name evidence="1" type="ORF">FB45DRAFT_910856</name>
</gene>
<name>A0AAD7BZV1_9AGAR</name>
<reference evidence="1" key="1">
    <citation type="submission" date="2023-03" db="EMBL/GenBank/DDBJ databases">
        <title>Massive genome expansion in bonnet fungi (Mycena s.s.) driven by repeated elements and novel gene families across ecological guilds.</title>
        <authorList>
            <consortium name="Lawrence Berkeley National Laboratory"/>
            <person name="Harder C.B."/>
            <person name="Miyauchi S."/>
            <person name="Viragh M."/>
            <person name="Kuo A."/>
            <person name="Thoen E."/>
            <person name="Andreopoulos B."/>
            <person name="Lu D."/>
            <person name="Skrede I."/>
            <person name="Drula E."/>
            <person name="Henrissat B."/>
            <person name="Morin E."/>
            <person name="Kohler A."/>
            <person name="Barry K."/>
            <person name="LaButti K."/>
            <person name="Morin E."/>
            <person name="Salamov A."/>
            <person name="Lipzen A."/>
            <person name="Mereny Z."/>
            <person name="Hegedus B."/>
            <person name="Baldrian P."/>
            <person name="Stursova M."/>
            <person name="Weitz H."/>
            <person name="Taylor A."/>
            <person name="Grigoriev I.V."/>
            <person name="Nagy L.G."/>
            <person name="Martin F."/>
            <person name="Kauserud H."/>
        </authorList>
    </citation>
    <scope>NUCLEOTIDE SEQUENCE</scope>
    <source>
        <strain evidence="1">9284</strain>
    </source>
</reference>
<comment type="caution">
    <text evidence="1">The sequence shown here is derived from an EMBL/GenBank/DDBJ whole genome shotgun (WGS) entry which is preliminary data.</text>
</comment>
<evidence type="ECO:0000313" key="1">
    <source>
        <dbReference type="EMBL" id="KAJ7635131.1"/>
    </source>
</evidence>
<evidence type="ECO:0000313" key="2">
    <source>
        <dbReference type="Proteomes" id="UP001221142"/>
    </source>
</evidence>
<organism evidence="1 2">
    <name type="scientific">Roridomyces roridus</name>
    <dbReference type="NCBI Taxonomy" id="1738132"/>
    <lineage>
        <taxon>Eukaryota</taxon>
        <taxon>Fungi</taxon>
        <taxon>Dikarya</taxon>
        <taxon>Basidiomycota</taxon>
        <taxon>Agaricomycotina</taxon>
        <taxon>Agaricomycetes</taxon>
        <taxon>Agaricomycetidae</taxon>
        <taxon>Agaricales</taxon>
        <taxon>Marasmiineae</taxon>
        <taxon>Mycenaceae</taxon>
        <taxon>Roridomyces</taxon>
    </lineage>
</organism>
<proteinExistence type="predicted"/>
<dbReference type="EMBL" id="JARKIF010000007">
    <property type="protein sequence ID" value="KAJ7635131.1"/>
    <property type="molecule type" value="Genomic_DNA"/>
</dbReference>
<dbReference type="AlphaFoldDB" id="A0AAD7BZV1"/>